<name>A0A6G0YC25_APHCR</name>
<dbReference type="EMBL" id="VUJU01004860">
    <property type="protein sequence ID" value="KAF0753014.1"/>
    <property type="molecule type" value="Genomic_DNA"/>
</dbReference>
<comment type="caution">
    <text evidence="1">The sequence shown here is derived from an EMBL/GenBank/DDBJ whole genome shotgun (WGS) entry which is preliminary data.</text>
</comment>
<keyword evidence="2" id="KW-1185">Reference proteome</keyword>
<protein>
    <submittedName>
        <fullName evidence="1">Uncharacterized protein</fullName>
    </submittedName>
</protein>
<dbReference type="Proteomes" id="UP000478052">
    <property type="component" value="Unassembled WGS sequence"/>
</dbReference>
<gene>
    <name evidence="1" type="ORF">FWK35_00026714</name>
</gene>
<evidence type="ECO:0000313" key="2">
    <source>
        <dbReference type="Proteomes" id="UP000478052"/>
    </source>
</evidence>
<dbReference type="AlphaFoldDB" id="A0A6G0YC25"/>
<sequence>MMLNVGVAPSKHPLPENILTRQKISNNLIRKEVDDMFIRPSKILHSKLKNDDTENITSGDLPKLPTSLITIHETLKNMEFKTIKGFSTVHNLQALCSLNMIFVDVEECRQNDIQFNPVRMNVDFEKAMHTANKYYLAFYSRLKNN</sequence>
<accession>A0A6G0YC25</accession>
<evidence type="ECO:0000313" key="1">
    <source>
        <dbReference type="EMBL" id="KAF0753014.1"/>
    </source>
</evidence>
<organism evidence="1 2">
    <name type="scientific">Aphis craccivora</name>
    <name type="common">Cowpea aphid</name>
    <dbReference type="NCBI Taxonomy" id="307492"/>
    <lineage>
        <taxon>Eukaryota</taxon>
        <taxon>Metazoa</taxon>
        <taxon>Ecdysozoa</taxon>
        <taxon>Arthropoda</taxon>
        <taxon>Hexapoda</taxon>
        <taxon>Insecta</taxon>
        <taxon>Pterygota</taxon>
        <taxon>Neoptera</taxon>
        <taxon>Paraneoptera</taxon>
        <taxon>Hemiptera</taxon>
        <taxon>Sternorrhyncha</taxon>
        <taxon>Aphidomorpha</taxon>
        <taxon>Aphidoidea</taxon>
        <taxon>Aphididae</taxon>
        <taxon>Aphidini</taxon>
        <taxon>Aphis</taxon>
        <taxon>Aphis</taxon>
    </lineage>
</organism>
<reference evidence="1 2" key="1">
    <citation type="submission" date="2019-08" db="EMBL/GenBank/DDBJ databases">
        <title>Whole genome of Aphis craccivora.</title>
        <authorList>
            <person name="Voronova N.V."/>
            <person name="Shulinski R.S."/>
            <person name="Bandarenka Y.V."/>
            <person name="Zhorov D.G."/>
            <person name="Warner D."/>
        </authorList>
    </citation>
    <scope>NUCLEOTIDE SEQUENCE [LARGE SCALE GENOMIC DNA]</scope>
    <source>
        <strain evidence="1">180601</strain>
        <tissue evidence="1">Whole Body</tissue>
    </source>
</reference>
<proteinExistence type="predicted"/>